<keyword evidence="3" id="KW-1185">Reference proteome</keyword>
<proteinExistence type="predicted"/>
<dbReference type="RefSeq" id="WP_377343711.1">
    <property type="nucleotide sequence ID" value="NZ_JBHLUE010000034.1"/>
</dbReference>
<evidence type="ECO:0000313" key="2">
    <source>
        <dbReference type="EMBL" id="MFC0568237.1"/>
    </source>
</evidence>
<dbReference type="Proteomes" id="UP001589894">
    <property type="component" value="Unassembled WGS sequence"/>
</dbReference>
<evidence type="ECO:0000256" key="1">
    <source>
        <dbReference type="SAM" id="MobiDB-lite"/>
    </source>
</evidence>
<organism evidence="2 3">
    <name type="scientific">Plantactinospora siamensis</name>
    <dbReference type="NCBI Taxonomy" id="555372"/>
    <lineage>
        <taxon>Bacteria</taxon>
        <taxon>Bacillati</taxon>
        <taxon>Actinomycetota</taxon>
        <taxon>Actinomycetes</taxon>
        <taxon>Micromonosporales</taxon>
        <taxon>Micromonosporaceae</taxon>
        <taxon>Plantactinospora</taxon>
    </lineage>
</organism>
<feature type="region of interest" description="Disordered" evidence="1">
    <location>
        <begin position="1"/>
        <end position="46"/>
    </location>
</feature>
<gene>
    <name evidence="2" type="ORF">ACFFHU_29370</name>
</gene>
<comment type="caution">
    <text evidence="2">The sequence shown here is derived from an EMBL/GenBank/DDBJ whole genome shotgun (WGS) entry which is preliminary data.</text>
</comment>
<feature type="compositionally biased region" description="Basic and acidic residues" evidence="1">
    <location>
        <begin position="1"/>
        <end position="19"/>
    </location>
</feature>
<evidence type="ECO:0000313" key="3">
    <source>
        <dbReference type="Proteomes" id="UP001589894"/>
    </source>
</evidence>
<sequence>MESMHDLTDAVKRLAEHTPHGPALIVRTPDGQHLVSPDGSGESPRNQYVISRSQLGSLMWEHGYRREHLTDPQQAAELAALVAAFRPPHGHPSTKQREQALPPECN</sequence>
<feature type="region of interest" description="Disordered" evidence="1">
    <location>
        <begin position="85"/>
        <end position="106"/>
    </location>
</feature>
<protein>
    <submittedName>
        <fullName evidence="2">Uncharacterized protein</fullName>
    </submittedName>
</protein>
<dbReference type="EMBL" id="JBHLUE010000034">
    <property type="protein sequence ID" value="MFC0568237.1"/>
    <property type="molecule type" value="Genomic_DNA"/>
</dbReference>
<accession>A0ABV6P6X7</accession>
<name>A0ABV6P6X7_9ACTN</name>
<reference evidence="2 3" key="1">
    <citation type="submission" date="2024-09" db="EMBL/GenBank/DDBJ databases">
        <authorList>
            <person name="Sun Q."/>
            <person name="Mori K."/>
        </authorList>
    </citation>
    <scope>NUCLEOTIDE SEQUENCE [LARGE SCALE GENOMIC DNA]</scope>
    <source>
        <strain evidence="2 3">TBRC 2205</strain>
    </source>
</reference>